<dbReference type="AlphaFoldDB" id="A0A4R8ZGK5"/>
<comment type="caution">
    <text evidence="2">The sequence shown here is derived from an EMBL/GenBank/DDBJ whole genome shotgun (WGS) entry which is preliminary data.</text>
</comment>
<dbReference type="RefSeq" id="WP_134571933.1">
    <property type="nucleotide sequence ID" value="NZ_SOGT01000006.1"/>
</dbReference>
<evidence type="ECO:0000313" key="3">
    <source>
        <dbReference type="Proteomes" id="UP000298424"/>
    </source>
</evidence>
<sequence length="260" mass="26483">MTTFTVLRVGVAVCAISAALTLSACSSLNATTSPDQTILAACMADKQVAADIEIDGSGSSSSDTITTERLATIADVVRRTAICSGHLRVRAFSASSGATVTIYDGDLALPGATDNARLRRVNALVEKVIAEITAKYGDAIATLPGGGSDITSVYRLAGEYATQLGDGYQLHLYVLTDGLNNIGTDLTSQVLSPEQATDLATTVSVPALPGSSITVAGLGRIDGDAAPSALVEGLVAFYNALCVKTGAKACVSVTDYTAGR</sequence>
<dbReference type="EMBL" id="SOGT01000006">
    <property type="protein sequence ID" value="TFD27345.1"/>
    <property type="molecule type" value="Genomic_DNA"/>
</dbReference>
<organism evidence="2 3">
    <name type="scientific">Cryobacterium lyxosi</name>
    <dbReference type="NCBI Taxonomy" id="1259228"/>
    <lineage>
        <taxon>Bacteria</taxon>
        <taxon>Bacillati</taxon>
        <taxon>Actinomycetota</taxon>
        <taxon>Actinomycetes</taxon>
        <taxon>Micrococcales</taxon>
        <taxon>Microbacteriaceae</taxon>
        <taxon>Cryobacterium</taxon>
    </lineage>
</organism>
<dbReference type="OrthoDB" id="3819628at2"/>
<protein>
    <recommendedName>
        <fullName evidence="4">VWA domain-containing protein</fullName>
    </recommendedName>
</protein>
<dbReference type="Proteomes" id="UP000298424">
    <property type="component" value="Unassembled WGS sequence"/>
</dbReference>
<reference evidence="2 3" key="1">
    <citation type="submission" date="2019-03" db="EMBL/GenBank/DDBJ databases">
        <title>Genomics of glacier-inhabiting Cryobacterium strains.</title>
        <authorList>
            <person name="Liu Q."/>
            <person name="Xin Y.-H."/>
        </authorList>
    </citation>
    <scope>NUCLEOTIDE SEQUENCE [LARGE SCALE GENOMIC DNA]</scope>
    <source>
        <strain evidence="2 3">TMT1-1</strain>
    </source>
</reference>
<keyword evidence="3" id="KW-1185">Reference proteome</keyword>
<evidence type="ECO:0008006" key="4">
    <source>
        <dbReference type="Google" id="ProtNLM"/>
    </source>
</evidence>
<feature type="signal peptide" evidence="1">
    <location>
        <begin position="1"/>
        <end position="24"/>
    </location>
</feature>
<proteinExistence type="predicted"/>
<keyword evidence="1" id="KW-0732">Signal</keyword>
<name>A0A4R8ZGK5_9MICO</name>
<evidence type="ECO:0000313" key="2">
    <source>
        <dbReference type="EMBL" id="TFD27345.1"/>
    </source>
</evidence>
<feature type="chain" id="PRO_5020358803" description="VWA domain-containing protein" evidence="1">
    <location>
        <begin position="25"/>
        <end position="260"/>
    </location>
</feature>
<evidence type="ECO:0000256" key="1">
    <source>
        <dbReference type="SAM" id="SignalP"/>
    </source>
</evidence>
<accession>A0A4R8ZGK5</accession>
<gene>
    <name evidence="2" type="ORF">E3T27_06205</name>
</gene>